<dbReference type="EMBL" id="RBQB01000054">
    <property type="protein sequence ID" value="RMO95749.1"/>
    <property type="molecule type" value="Genomic_DNA"/>
</dbReference>
<name>A0A3M3ZNT4_9PSED</name>
<dbReference type="Proteomes" id="UP000279372">
    <property type="component" value="Unassembled WGS sequence"/>
</dbReference>
<proteinExistence type="predicted"/>
<dbReference type="AlphaFoldDB" id="A0A3M3ZNT4"/>
<gene>
    <name evidence="1" type="ORF">ALQ33_02918</name>
</gene>
<comment type="caution">
    <text evidence="1">The sequence shown here is derived from an EMBL/GenBank/DDBJ whole genome shotgun (WGS) entry which is preliminary data.</text>
</comment>
<reference evidence="1 2" key="1">
    <citation type="submission" date="2018-08" db="EMBL/GenBank/DDBJ databases">
        <title>Recombination of ecologically and evolutionarily significant loci maintains genetic cohesion in the Pseudomonas syringae species complex.</title>
        <authorList>
            <person name="Dillon M."/>
            <person name="Thakur S."/>
            <person name="Almeida R.N.D."/>
            <person name="Weir B.S."/>
            <person name="Guttman D.S."/>
        </authorList>
    </citation>
    <scope>NUCLEOTIDE SEQUENCE [LARGE SCALE GENOMIC DNA]</scope>
    <source>
        <strain evidence="1 2">ICMP 8902</strain>
    </source>
</reference>
<organism evidence="1 2">
    <name type="scientific">Pseudomonas syringae pv. philadelphi</name>
    <dbReference type="NCBI Taxonomy" id="251706"/>
    <lineage>
        <taxon>Bacteria</taxon>
        <taxon>Pseudomonadati</taxon>
        <taxon>Pseudomonadota</taxon>
        <taxon>Gammaproteobacteria</taxon>
        <taxon>Pseudomonadales</taxon>
        <taxon>Pseudomonadaceae</taxon>
        <taxon>Pseudomonas</taxon>
    </lineage>
</organism>
<dbReference type="RefSeq" id="WP_122221309.1">
    <property type="nucleotide sequence ID" value="NZ_RBQB01000054.1"/>
</dbReference>
<evidence type="ECO:0000313" key="2">
    <source>
        <dbReference type="Proteomes" id="UP000279372"/>
    </source>
</evidence>
<accession>A0A3M3ZNT4</accession>
<sequence>MTGIEKDLADIRRLTKIALPESDSYLYRLGVAVYGFASVSSFMAEVICYMDPEQSRSDLEAKMGGPLAATFKQAVGKIENSQPQAFAAGELAGKLFTTLNDERSDIIHAYPITSPTHVQILHRRQYPAQTKKKGTPKGYEKPPKYFEVTNEFLDNFIARLAHVNDDLYRIRAILRPDI</sequence>
<evidence type="ECO:0000313" key="1">
    <source>
        <dbReference type="EMBL" id="RMO95749.1"/>
    </source>
</evidence>
<protein>
    <submittedName>
        <fullName evidence="1">Uncharacterized protein</fullName>
    </submittedName>
</protein>